<evidence type="ECO:0000256" key="10">
    <source>
        <dbReference type="PIRSR" id="PIRSR604450-51"/>
    </source>
</evidence>
<evidence type="ECO:0000256" key="4">
    <source>
        <dbReference type="ARBA" id="ARBA00022605"/>
    </source>
</evidence>
<comment type="catalytic activity">
    <reaction evidence="8">
        <text>O-phospho-L-homoserine + H2O = L-threonine + phosphate</text>
        <dbReference type="Rhea" id="RHEA:10840"/>
        <dbReference type="ChEBI" id="CHEBI:15377"/>
        <dbReference type="ChEBI" id="CHEBI:43474"/>
        <dbReference type="ChEBI" id="CHEBI:57590"/>
        <dbReference type="ChEBI" id="CHEBI:57926"/>
        <dbReference type="EC" id="4.2.3.1"/>
    </reaction>
</comment>
<dbReference type="PANTHER" id="PTHR42690:SF1">
    <property type="entry name" value="THREONINE SYNTHASE-LIKE 2"/>
    <property type="match status" value="1"/>
</dbReference>
<dbReference type="EMBL" id="JDSS02000045">
    <property type="protein sequence ID" value="KFB66277.1"/>
    <property type="molecule type" value="Genomic_DNA"/>
</dbReference>
<evidence type="ECO:0000256" key="3">
    <source>
        <dbReference type="ARBA" id="ARBA00018679"/>
    </source>
</evidence>
<comment type="cofactor">
    <cofactor evidence="1 10">
        <name>pyridoxal 5'-phosphate</name>
        <dbReference type="ChEBI" id="CHEBI:597326"/>
    </cofactor>
</comment>
<keyword evidence="5 10" id="KW-0663">Pyridoxal phosphate</keyword>
<sequence length="511" mass="56252">MSGKEHGRLLSIRFFHTVIAMRYISTRGHTANSLNSSGHTFTEILLGGLAPDGGLYLPETYPQVSRDELEQWRHLSYADLAYAVLSRFIDDIPAADLQALLARTYTAGVYCNGRSSAQASEITPLRWLERPDPAHGEGGLAILELSNGPTLAFKDMAMQLLGNLFEYVLARQGEEINILGATSGDTGSSAEYAMRGKKGIQVFMLSPHERMSAFQRAQMYSLHDANIHNLAVRGMFDDAQDIVKAVSNDHAFKAKYKIGAVNSINWARVAAQIVYYFKGYFAATTGSNARQVAFAVPSGNFGNICAGHIARMMGLPIGRLVLATNENDVLDEFFRTGVYRPRVAAETCATSSPSMDISKASNFERFVFDLVGRNPAMVRQLWLEIDAGRSFDLSGTSFFARLPEFGFVSGKSTHADRLATIRRTFEKYGLMIDTHTADGLKVGSELRTPGMPMIVLETALPVKFEETMVEALGRKPERPASLQGIENLPQRVAVMDVSVEAVKQFIEQHLS</sequence>
<evidence type="ECO:0000256" key="7">
    <source>
        <dbReference type="ARBA" id="ARBA00029440"/>
    </source>
</evidence>
<evidence type="ECO:0000259" key="11">
    <source>
        <dbReference type="Pfam" id="PF14821"/>
    </source>
</evidence>
<evidence type="ECO:0000313" key="12">
    <source>
        <dbReference type="EMBL" id="KFB66277.1"/>
    </source>
</evidence>
<evidence type="ECO:0000256" key="1">
    <source>
        <dbReference type="ARBA" id="ARBA00001933"/>
    </source>
</evidence>
<accession>A0A084XUY3</accession>
<feature type="modified residue" description="N6-(pyridoxal phosphate)lysine" evidence="10">
    <location>
        <position position="154"/>
    </location>
</feature>
<evidence type="ECO:0000256" key="5">
    <source>
        <dbReference type="ARBA" id="ARBA00022898"/>
    </source>
</evidence>
<dbReference type="Pfam" id="PF24857">
    <property type="entry name" value="THR4_C"/>
    <property type="match status" value="1"/>
</dbReference>
<organism evidence="12 13">
    <name type="scientific">Candidatus Accumulibacter vicinus</name>
    <dbReference type="NCBI Taxonomy" id="2954382"/>
    <lineage>
        <taxon>Bacteria</taxon>
        <taxon>Pseudomonadati</taxon>
        <taxon>Pseudomonadota</taxon>
        <taxon>Betaproteobacteria</taxon>
        <taxon>Candidatus Accumulibacter</taxon>
    </lineage>
</organism>
<name>A0A084XUY3_9PROT</name>
<dbReference type="STRING" id="1457154.CAPSK01_004438"/>
<dbReference type="SUPFAM" id="SSF53686">
    <property type="entry name" value="Tryptophan synthase beta subunit-like PLP-dependent enzymes"/>
    <property type="match status" value="1"/>
</dbReference>
<dbReference type="InterPro" id="IPR036052">
    <property type="entry name" value="TrpB-like_PALP_sf"/>
</dbReference>
<dbReference type="EC" id="4.2.3.1" evidence="9"/>
<dbReference type="PROSITE" id="PS00165">
    <property type="entry name" value="DEHYDRATASE_SER_THR"/>
    <property type="match status" value="1"/>
</dbReference>
<evidence type="ECO:0000313" key="13">
    <source>
        <dbReference type="Proteomes" id="UP000019812"/>
    </source>
</evidence>
<dbReference type="Gene3D" id="3.40.50.1100">
    <property type="match status" value="2"/>
</dbReference>
<dbReference type="GO" id="GO:0009088">
    <property type="term" value="P:threonine biosynthetic process"/>
    <property type="evidence" value="ECO:0007669"/>
    <property type="project" value="UniProtKB-UniRule"/>
</dbReference>
<dbReference type="GO" id="GO:0004795">
    <property type="term" value="F:threonine synthase activity"/>
    <property type="evidence" value="ECO:0007669"/>
    <property type="project" value="UniProtKB-UniRule"/>
</dbReference>
<dbReference type="InterPro" id="IPR004450">
    <property type="entry name" value="Thr_synthase-like"/>
</dbReference>
<comment type="pathway">
    <text evidence="7">Amino-acid biosynthesis.</text>
</comment>
<dbReference type="Gene3D" id="3.90.1380.10">
    <property type="entry name" value="Threonine synthase, N-terminal domain"/>
    <property type="match status" value="1"/>
</dbReference>
<dbReference type="InterPro" id="IPR051166">
    <property type="entry name" value="Threonine_Synthase"/>
</dbReference>
<dbReference type="CDD" id="cd01560">
    <property type="entry name" value="Thr-synth_2"/>
    <property type="match status" value="1"/>
</dbReference>
<evidence type="ECO:0000256" key="8">
    <source>
        <dbReference type="ARBA" id="ARBA00049144"/>
    </source>
</evidence>
<reference evidence="12 13" key="1">
    <citation type="submission" date="2014-07" db="EMBL/GenBank/DDBJ databases">
        <title>Expanding our view of genomic diversity in Candidatus Accumulibacter clades.</title>
        <authorList>
            <person name="Skennerton C.T."/>
            <person name="Barr J.J."/>
            <person name="Slater F.R."/>
            <person name="Bond P.L."/>
            <person name="Tyson G.W."/>
        </authorList>
    </citation>
    <scope>NUCLEOTIDE SEQUENCE [LARGE SCALE GENOMIC DNA]</scope>
    <source>
        <strain evidence="13">SK-01</strain>
    </source>
</reference>
<comment type="caution">
    <text evidence="12">The sequence shown here is derived from an EMBL/GenBank/DDBJ whole genome shotgun (WGS) entry which is preliminary data.</text>
</comment>
<dbReference type="NCBIfam" id="TIGR00260">
    <property type="entry name" value="thrC"/>
    <property type="match status" value="1"/>
</dbReference>
<feature type="domain" description="Threonine synthase N-terminal" evidence="11">
    <location>
        <begin position="22"/>
        <end position="105"/>
    </location>
</feature>
<dbReference type="Pfam" id="PF14821">
    <property type="entry name" value="Thr_synth_N"/>
    <property type="match status" value="1"/>
</dbReference>
<keyword evidence="6 12" id="KW-0456">Lyase</keyword>
<dbReference type="InterPro" id="IPR029144">
    <property type="entry name" value="Thr_synth_N"/>
</dbReference>
<evidence type="ECO:0000256" key="2">
    <source>
        <dbReference type="ARBA" id="ARBA00005517"/>
    </source>
</evidence>
<dbReference type="Proteomes" id="UP000019812">
    <property type="component" value="Unassembled WGS sequence"/>
</dbReference>
<dbReference type="InterPro" id="IPR000634">
    <property type="entry name" value="Ser/Thr_deHydtase_PyrdxlP-BS"/>
</dbReference>
<dbReference type="PANTHER" id="PTHR42690">
    <property type="entry name" value="THREONINE SYNTHASE FAMILY MEMBER"/>
    <property type="match status" value="1"/>
</dbReference>
<keyword evidence="4" id="KW-0028">Amino-acid biosynthesis</keyword>
<evidence type="ECO:0000256" key="9">
    <source>
        <dbReference type="NCBIfam" id="TIGR00260"/>
    </source>
</evidence>
<gene>
    <name evidence="12" type="primary">thrC</name>
    <name evidence="12" type="ORF">CAPSK01_004438</name>
</gene>
<dbReference type="GO" id="GO:0030170">
    <property type="term" value="F:pyridoxal phosphate binding"/>
    <property type="evidence" value="ECO:0007669"/>
    <property type="project" value="InterPro"/>
</dbReference>
<dbReference type="InterPro" id="IPR037158">
    <property type="entry name" value="Thr_synth_N_sf"/>
</dbReference>
<comment type="similarity">
    <text evidence="2">Belongs to the threonine synthase family.</text>
</comment>
<dbReference type="AlphaFoldDB" id="A0A084XUY3"/>
<proteinExistence type="inferred from homology"/>
<evidence type="ECO:0000256" key="6">
    <source>
        <dbReference type="ARBA" id="ARBA00023239"/>
    </source>
</evidence>
<protein>
    <recommendedName>
        <fullName evidence="3 9">Threonine synthase</fullName>
        <ecNumber evidence="9">4.2.3.1</ecNumber>
    </recommendedName>
</protein>